<organism evidence="2 3">
    <name type="scientific">Ficus carica</name>
    <name type="common">Common fig</name>
    <dbReference type="NCBI Taxonomy" id="3494"/>
    <lineage>
        <taxon>Eukaryota</taxon>
        <taxon>Viridiplantae</taxon>
        <taxon>Streptophyta</taxon>
        <taxon>Embryophyta</taxon>
        <taxon>Tracheophyta</taxon>
        <taxon>Spermatophyta</taxon>
        <taxon>Magnoliopsida</taxon>
        <taxon>eudicotyledons</taxon>
        <taxon>Gunneridae</taxon>
        <taxon>Pentapetalae</taxon>
        <taxon>rosids</taxon>
        <taxon>fabids</taxon>
        <taxon>Rosales</taxon>
        <taxon>Moraceae</taxon>
        <taxon>Ficeae</taxon>
        <taxon>Ficus</taxon>
    </lineage>
</organism>
<gene>
    <name evidence="2" type="ORF">TIFTF001_001821</name>
</gene>
<name>A0AA87ZJV2_FICCA</name>
<feature type="compositionally biased region" description="Basic and acidic residues" evidence="1">
    <location>
        <begin position="1"/>
        <end position="10"/>
    </location>
</feature>
<dbReference type="EMBL" id="BTGU01000002">
    <property type="protein sequence ID" value="GMN27838.1"/>
    <property type="molecule type" value="Genomic_DNA"/>
</dbReference>
<sequence length="71" mass="7343">MVEDSTRDEVATGLQGVAHDEFARGPRSQGGGRRKGAESETLGGALVGGGVWWNARLVHSTTSPCVGATTF</sequence>
<keyword evidence="3" id="KW-1185">Reference proteome</keyword>
<evidence type="ECO:0000256" key="1">
    <source>
        <dbReference type="SAM" id="MobiDB-lite"/>
    </source>
</evidence>
<feature type="region of interest" description="Disordered" evidence="1">
    <location>
        <begin position="1"/>
        <end position="41"/>
    </location>
</feature>
<comment type="caution">
    <text evidence="2">The sequence shown here is derived from an EMBL/GenBank/DDBJ whole genome shotgun (WGS) entry which is preliminary data.</text>
</comment>
<dbReference type="AlphaFoldDB" id="A0AA87ZJV2"/>
<evidence type="ECO:0000313" key="2">
    <source>
        <dbReference type="EMBL" id="GMN27838.1"/>
    </source>
</evidence>
<proteinExistence type="predicted"/>
<dbReference type="Proteomes" id="UP001187192">
    <property type="component" value="Unassembled WGS sequence"/>
</dbReference>
<evidence type="ECO:0000313" key="3">
    <source>
        <dbReference type="Proteomes" id="UP001187192"/>
    </source>
</evidence>
<protein>
    <submittedName>
        <fullName evidence="2">Uncharacterized protein</fullName>
    </submittedName>
</protein>
<accession>A0AA87ZJV2</accession>
<reference evidence="2" key="1">
    <citation type="submission" date="2023-07" db="EMBL/GenBank/DDBJ databases">
        <title>draft genome sequence of fig (Ficus carica).</title>
        <authorList>
            <person name="Takahashi T."/>
            <person name="Nishimura K."/>
        </authorList>
    </citation>
    <scope>NUCLEOTIDE SEQUENCE</scope>
</reference>